<feature type="transmembrane region" description="Helical" evidence="8">
    <location>
        <begin position="451"/>
        <end position="467"/>
    </location>
</feature>
<feature type="transmembrane region" description="Helical" evidence="8">
    <location>
        <begin position="52"/>
        <end position="71"/>
    </location>
</feature>
<evidence type="ECO:0000256" key="1">
    <source>
        <dbReference type="ARBA" id="ARBA00004651"/>
    </source>
</evidence>
<evidence type="ECO:0000256" key="5">
    <source>
        <dbReference type="ARBA" id="ARBA00022692"/>
    </source>
</evidence>
<feature type="transmembrane region" description="Helical" evidence="8">
    <location>
        <begin position="91"/>
        <end position="112"/>
    </location>
</feature>
<organism evidence="9 10">
    <name type="scientific">SAR92 clade bacterium</name>
    <dbReference type="NCBI Taxonomy" id="2315479"/>
    <lineage>
        <taxon>Bacteria</taxon>
        <taxon>Pseudomonadati</taxon>
        <taxon>Pseudomonadota</taxon>
        <taxon>Gammaproteobacteria</taxon>
        <taxon>Cellvibrionales</taxon>
        <taxon>Porticoccaceae</taxon>
        <taxon>SAR92 clade</taxon>
    </lineage>
</organism>
<dbReference type="GO" id="GO:0022857">
    <property type="term" value="F:transmembrane transporter activity"/>
    <property type="evidence" value="ECO:0007669"/>
    <property type="project" value="InterPro"/>
</dbReference>
<keyword evidence="5 8" id="KW-0812">Transmembrane</keyword>
<evidence type="ECO:0000256" key="2">
    <source>
        <dbReference type="ARBA" id="ARBA00005658"/>
    </source>
</evidence>
<evidence type="ECO:0000256" key="8">
    <source>
        <dbReference type="SAM" id="Phobius"/>
    </source>
</evidence>
<comment type="subcellular location">
    <subcellularLocation>
        <location evidence="1">Cell membrane</location>
        <topology evidence="1">Multi-pass membrane protein</topology>
    </subcellularLocation>
</comment>
<evidence type="ECO:0000313" key="10">
    <source>
        <dbReference type="Proteomes" id="UP000318148"/>
    </source>
</evidence>
<reference evidence="9 10" key="1">
    <citation type="submission" date="2019-02" db="EMBL/GenBank/DDBJ databases">
        <title>Prokaryotic population dynamics and viral predation in marine succession experiment using metagenomics: the confinement effect.</title>
        <authorList>
            <person name="Haro-Moreno J.M."/>
            <person name="Rodriguez-Valera F."/>
            <person name="Lopez-Perez M."/>
        </authorList>
    </citation>
    <scope>NUCLEOTIDE SEQUENCE [LARGE SCALE GENOMIC DNA]</scope>
    <source>
        <strain evidence="9">MED-G169</strain>
    </source>
</reference>
<feature type="transmembrane region" description="Helical" evidence="8">
    <location>
        <begin position="264"/>
        <end position="284"/>
    </location>
</feature>
<keyword evidence="6 8" id="KW-1133">Transmembrane helix</keyword>
<feature type="transmembrane region" description="Helical" evidence="8">
    <location>
        <begin position="12"/>
        <end position="32"/>
    </location>
</feature>
<gene>
    <name evidence="9" type="ORF">EVB02_03615</name>
</gene>
<dbReference type="GO" id="GO:0005886">
    <property type="term" value="C:plasma membrane"/>
    <property type="evidence" value="ECO:0007669"/>
    <property type="project" value="UniProtKB-SubCell"/>
</dbReference>
<feature type="transmembrane region" description="Helical" evidence="8">
    <location>
        <begin position="407"/>
        <end position="431"/>
    </location>
</feature>
<keyword evidence="4" id="KW-1003">Cell membrane</keyword>
<dbReference type="NCBIfam" id="TIGR00842">
    <property type="entry name" value="bcct"/>
    <property type="match status" value="1"/>
</dbReference>
<dbReference type="EMBL" id="SHBO01000047">
    <property type="protein sequence ID" value="RZO05158.1"/>
    <property type="molecule type" value="Genomic_DNA"/>
</dbReference>
<evidence type="ECO:0000256" key="3">
    <source>
        <dbReference type="ARBA" id="ARBA00022448"/>
    </source>
</evidence>
<dbReference type="PANTHER" id="PTHR30047">
    <property type="entry name" value="HIGH-AFFINITY CHOLINE TRANSPORT PROTEIN-RELATED"/>
    <property type="match status" value="1"/>
</dbReference>
<feature type="transmembrane region" description="Helical" evidence="8">
    <location>
        <begin position="141"/>
        <end position="164"/>
    </location>
</feature>
<comment type="caution">
    <text evidence="9">The sequence shown here is derived from an EMBL/GenBank/DDBJ whole genome shotgun (WGS) entry which is preliminary data.</text>
</comment>
<feature type="transmembrane region" description="Helical" evidence="8">
    <location>
        <begin position="348"/>
        <end position="373"/>
    </location>
</feature>
<feature type="transmembrane region" description="Helical" evidence="8">
    <location>
        <begin position="195"/>
        <end position="224"/>
    </location>
</feature>
<feature type="transmembrane region" description="Helical" evidence="8">
    <location>
        <begin position="230"/>
        <end position="252"/>
    </location>
</feature>
<dbReference type="AlphaFoldDB" id="A0A520LK78"/>
<sequence length="522" mass="57378">MNNQQEEPKVDFQVFSPAVVVVLLVTLPLMIFPQPAAQIILSARAFIMDHFMWLYLIAGLSALAFCIWLAFGRYGNVKLGKANEEPEYSNIHWIAMMFTAAIGASVIAWGFAEPIFYIQNPPLNLIPLSDEAFEWAHMYPLLHWGIVPWAIYALPAVPIAYMLYVREYPVLRISSACDGALPQKGRGQVKTTIDILIVLAIVGGVATTLGLGVPLVSAMLATLLGVEDSMMIKMSVLIFWTLLFGTSVYKGLKAGIKILADINIALAILAILFVLVAGPGIFILDLTVNSFGIMFNNFLRTATWTDPIGEGGFPEAWTGFYWAWWFAYTGMVGLFFGRISRGRTIRQLVLGVITWGCIGTWLFLAVMGGYSLYLENTGSLSVTEILNTQGLSFVNALVIKSLPFGNVTLFVFTVLSIIFYATTIDSSAYVISSICAKDLANTQEPRRWNRIAWAVLLALITAGLLQADSLQTVLAMTVVSSLPMIPILVLLCISTRKWLSEDFPHLNTSKEIVKTTAKSTVG</sequence>
<comment type="similarity">
    <text evidence="2">Belongs to the BCCT transporter (TC 2.A.15) family.</text>
</comment>
<protein>
    <submittedName>
        <fullName evidence="9">BCCT family transporter</fullName>
    </submittedName>
</protein>
<keyword evidence="3" id="KW-0813">Transport</keyword>
<feature type="transmembrane region" description="Helical" evidence="8">
    <location>
        <begin position="319"/>
        <end position="336"/>
    </location>
</feature>
<dbReference type="Pfam" id="PF02028">
    <property type="entry name" value="BCCT"/>
    <property type="match status" value="1"/>
</dbReference>
<keyword evidence="7 8" id="KW-0472">Membrane</keyword>
<evidence type="ECO:0000313" key="9">
    <source>
        <dbReference type="EMBL" id="RZO05158.1"/>
    </source>
</evidence>
<dbReference type="PANTHER" id="PTHR30047:SF7">
    <property type="entry name" value="HIGH-AFFINITY CHOLINE TRANSPORT PROTEIN"/>
    <property type="match status" value="1"/>
</dbReference>
<evidence type="ECO:0000256" key="6">
    <source>
        <dbReference type="ARBA" id="ARBA00022989"/>
    </source>
</evidence>
<name>A0A520LK78_9GAMM</name>
<feature type="transmembrane region" description="Helical" evidence="8">
    <location>
        <begin position="473"/>
        <end position="493"/>
    </location>
</feature>
<accession>A0A520LK78</accession>
<evidence type="ECO:0000256" key="7">
    <source>
        <dbReference type="ARBA" id="ARBA00023136"/>
    </source>
</evidence>
<dbReference type="InterPro" id="IPR000060">
    <property type="entry name" value="BCCT_transptr"/>
</dbReference>
<dbReference type="Proteomes" id="UP000318148">
    <property type="component" value="Unassembled WGS sequence"/>
</dbReference>
<proteinExistence type="inferred from homology"/>
<evidence type="ECO:0000256" key="4">
    <source>
        <dbReference type="ARBA" id="ARBA00022475"/>
    </source>
</evidence>